<keyword evidence="2" id="KW-0732">Signal</keyword>
<accession>A0ABR6U8U2</accession>
<feature type="signal peptide" evidence="2">
    <location>
        <begin position="1"/>
        <end position="22"/>
    </location>
</feature>
<protein>
    <recommendedName>
        <fullName evidence="5">Secreted protein</fullName>
    </recommendedName>
</protein>
<feature type="chain" id="PRO_5046894451" description="Secreted protein" evidence="2">
    <location>
        <begin position="23"/>
        <end position="416"/>
    </location>
</feature>
<dbReference type="InterPro" id="IPR015943">
    <property type="entry name" value="WD40/YVTN_repeat-like_dom_sf"/>
</dbReference>
<evidence type="ECO:0000256" key="1">
    <source>
        <dbReference type="SAM" id="MobiDB-lite"/>
    </source>
</evidence>
<dbReference type="EMBL" id="JACMYC010000005">
    <property type="protein sequence ID" value="MBC2960855.1"/>
    <property type="molecule type" value="Genomic_DNA"/>
</dbReference>
<evidence type="ECO:0008006" key="5">
    <source>
        <dbReference type="Google" id="ProtNLM"/>
    </source>
</evidence>
<evidence type="ECO:0000256" key="2">
    <source>
        <dbReference type="SAM" id="SignalP"/>
    </source>
</evidence>
<name>A0ABR6U8U2_9ACTN</name>
<sequence length="416" mass="43169">MTMKRALLLPPLLTLVSASLLACGESSSPTSAPSPADGSATSQAGPAAVEEAGPQPRVAVSYDGGVLVLDPESGEVLLEEPLDGYVRLNPAGDGRHAFVSAAGAFTALDLGSWTEAHGDHGHSWSTEPALTSFSVAAEEPGHAVAHDGLTTLFDDGTGVVTVVDPFRIAEGEDPVVETTTLPEPHHGVAVRSAVGTLLHTVGDAESRSGVRVVTAAGAELAASDECPGVHGEAFAGDVAVVGCEDGLLVVDGRTITKVDSPDAYGRIGNQAGHESSPFVLGDYKSDPDAELERPTRVAVVDTRDATLRLVDLPASYSFRSLARTADGDGLVLGTDGALHVVDVRRAEVSRSLPVVEPWREPTDWQQPRPTVQVVGDTAYVTEPARDRLHVVDLGSGEVVDTHRLPHTPDEVVATAG</sequence>
<reference evidence="3 4" key="1">
    <citation type="submission" date="2020-08" db="EMBL/GenBank/DDBJ databases">
        <title>novel species in genus Nocardioides.</title>
        <authorList>
            <person name="Zhang G."/>
        </authorList>
    </citation>
    <scope>NUCLEOTIDE SEQUENCE [LARGE SCALE GENOMIC DNA]</scope>
    <source>
        <strain evidence="3 4">SC8A-24</strain>
    </source>
</reference>
<proteinExistence type="predicted"/>
<feature type="region of interest" description="Disordered" evidence="1">
    <location>
        <begin position="24"/>
        <end position="54"/>
    </location>
</feature>
<dbReference type="Gene3D" id="2.130.10.10">
    <property type="entry name" value="YVTN repeat-like/Quinoprotein amine dehydrogenase"/>
    <property type="match status" value="1"/>
</dbReference>
<evidence type="ECO:0000313" key="4">
    <source>
        <dbReference type="Proteomes" id="UP000604001"/>
    </source>
</evidence>
<feature type="compositionally biased region" description="Low complexity" evidence="1">
    <location>
        <begin position="24"/>
        <end position="42"/>
    </location>
</feature>
<dbReference type="Proteomes" id="UP000604001">
    <property type="component" value="Unassembled WGS sequence"/>
</dbReference>
<dbReference type="NCBIfam" id="NF038015">
    <property type="entry name" value="AztD"/>
    <property type="match status" value="1"/>
</dbReference>
<dbReference type="PROSITE" id="PS51257">
    <property type="entry name" value="PROKAR_LIPOPROTEIN"/>
    <property type="match status" value="1"/>
</dbReference>
<dbReference type="InterPro" id="IPR047697">
    <property type="entry name" value="AztD-like"/>
</dbReference>
<comment type="caution">
    <text evidence="3">The sequence shown here is derived from an EMBL/GenBank/DDBJ whole genome shotgun (WGS) entry which is preliminary data.</text>
</comment>
<dbReference type="SUPFAM" id="SSF50969">
    <property type="entry name" value="YVTN repeat-like/Quinoprotein amine dehydrogenase"/>
    <property type="match status" value="1"/>
</dbReference>
<dbReference type="InterPro" id="IPR011044">
    <property type="entry name" value="Quino_amine_DH_bsu"/>
</dbReference>
<gene>
    <name evidence="3" type="ORF">H7344_11190</name>
</gene>
<organism evidence="3 4">
    <name type="scientific">Nocardioides deserti</name>
    <dbReference type="NCBI Taxonomy" id="1588644"/>
    <lineage>
        <taxon>Bacteria</taxon>
        <taxon>Bacillati</taxon>
        <taxon>Actinomycetota</taxon>
        <taxon>Actinomycetes</taxon>
        <taxon>Propionibacteriales</taxon>
        <taxon>Nocardioidaceae</taxon>
        <taxon>Nocardioides</taxon>
    </lineage>
</organism>
<dbReference type="RefSeq" id="WP_186346097.1">
    <property type="nucleotide sequence ID" value="NZ_BMMR01000005.1"/>
</dbReference>
<evidence type="ECO:0000313" key="3">
    <source>
        <dbReference type="EMBL" id="MBC2960855.1"/>
    </source>
</evidence>
<keyword evidence="4" id="KW-1185">Reference proteome</keyword>